<keyword evidence="4" id="KW-1185">Reference proteome</keyword>
<dbReference type="EMBL" id="KI669510">
    <property type="protein sequence ID" value="OCF32195.1"/>
    <property type="molecule type" value="Genomic_DNA"/>
</dbReference>
<reference evidence="3 4" key="1">
    <citation type="submission" date="2013-07" db="EMBL/GenBank/DDBJ databases">
        <title>The Genome Sequence of Cryptococcus heveanensis BCC8398.</title>
        <authorList>
            <consortium name="The Broad Institute Genome Sequencing Platform"/>
            <person name="Cuomo C."/>
            <person name="Litvintseva A."/>
            <person name="Chen Y."/>
            <person name="Heitman J."/>
            <person name="Sun S."/>
            <person name="Springer D."/>
            <person name="Dromer F."/>
            <person name="Young S.K."/>
            <person name="Zeng Q."/>
            <person name="Gargeya S."/>
            <person name="Fitzgerald M."/>
            <person name="Abouelleil A."/>
            <person name="Alvarado L."/>
            <person name="Berlin A.M."/>
            <person name="Chapman S.B."/>
            <person name="Dewar J."/>
            <person name="Goldberg J."/>
            <person name="Griggs A."/>
            <person name="Gujja S."/>
            <person name="Hansen M."/>
            <person name="Howarth C."/>
            <person name="Imamovic A."/>
            <person name="Larimer J."/>
            <person name="McCowan C."/>
            <person name="Murphy C."/>
            <person name="Pearson M."/>
            <person name="Priest M."/>
            <person name="Roberts A."/>
            <person name="Saif S."/>
            <person name="Shea T."/>
            <person name="Sykes S."/>
            <person name="Wortman J."/>
            <person name="Nusbaum C."/>
            <person name="Birren B."/>
        </authorList>
    </citation>
    <scope>NUCLEOTIDE SEQUENCE [LARGE SCALE GENOMIC DNA]</scope>
    <source>
        <strain evidence="3 4">BCC8398</strain>
    </source>
</reference>
<name>A0A1B9GMW0_9TREE</name>
<feature type="compositionally biased region" description="Basic and acidic residues" evidence="1">
    <location>
        <begin position="331"/>
        <end position="343"/>
    </location>
</feature>
<evidence type="ECO:0000256" key="2">
    <source>
        <dbReference type="SAM" id="Phobius"/>
    </source>
</evidence>
<feature type="transmembrane region" description="Helical" evidence="2">
    <location>
        <begin position="157"/>
        <end position="180"/>
    </location>
</feature>
<feature type="transmembrane region" description="Helical" evidence="2">
    <location>
        <begin position="228"/>
        <end position="248"/>
    </location>
</feature>
<reference evidence="4" key="2">
    <citation type="submission" date="2013-12" db="EMBL/GenBank/DDBJ databases">
        <title>Evolution of pathogenesis and genome organization in the Tremellales.</title>
        <authorList>
            <person name="Cuomo C."/>
            <person name="Litvintseva A."/>
            <person name="Heitman J."/>
            <person name="Chen Y."/>
            <person name="Sun S."/>
            <person name="Springer D."/>
            <person name="Dromer F."/>
            <person name="Young S."/>
            <person name="Zeng Q."/>
            <person name="Chapman S."/>
            <person name="Gujja S."/>
            <person name="Saif S."/>
            <person name="Birren B."/>
        </authorList>
    </citation>
    <scope>NUCLEOTIDE SEQUENCE [LARGE SCALE GENOMIC DNA]</scope>
    <source>
        <strain evidence="4">BCC8398</strain>
    </source>
</reference>
<dbReference type="AlphaFoldDB" id="A0A1B9GMW0"/>
<feature type="transmembrane region" description="Helical" evidence="2">
    <location>
        <begin position="192"/>
        <end position="216"/>
    </location>
</feature>
<proteinExistence type="predicted"/>
<evidence type="ECO:0000313" key="3">
    <source>
        <dbReference type="EMBL" id="OCF32195.1"/>
    </source>
</evidence>
<dbReference type="Proteomes" id="UP000092666">
    <property type="component" value="Unassembled WGS sequence"/>
</dbReference>
<evidence type="ECO:0000313" key="4">
    <source>
        <dbReference type="Proteomes" id="UP000092666"/>
    </source>
</evidence>
<keyword evidence="2" id="KW-1133">Transmembrane helix</keyword>
<dbReference type="OrthoDB" id="2564613at2759"/>
<evidence type="ECO:0000256" key="1">
    <source>
        <dbReference type="SAM" id="MobiDB-lite"/>
    </source>
</evidence>
<keyword evidence="2" id="KW-0812">Transmembrane</keyword>
<sequence>MSNATVIQRRHLMALNRVLVPLLACLTTLFVLLPGLSGLSAKGVNYYWLRVDYGGGGGGHGGNGGNGTLNFTSDVVVREVTLRAGVAAASASGSEGGLGTGTGIGSQMQDETGVWDLGAFGACQHVAVGDLSRCEVVNLDDHHTLPPPHWGKVRDVLAFHLAAATTFFLTACLSSALFHFPESYFTKRWGTLIPLLNALSSPAIVMISDLCVAHSIEITQEVQGVQRLGVYWLGTASFPLSILWCLCIQLEGARKRLEAGDAKLIIEERKNHDDDDDDDDGWADKAGKAIWRAWPWNRDDEDDQAKKARVRNEKHRSSSSKYKGKVKAVKKGVENRSKRKEEV</sequence>
<gene>
    <name evidence="3" type="ORF">I316_06109</name>
</gene>
<feature type="compositionally biased region" description="Basic residues" evidence="1">
    <location>
        <begin position="307"/>
        <end position="330"/>
    </location>
</feature>
<keyword evidence="2" id="KW-0472">Membrane</keyword>
<feature type="region of interest" description="Disordered" evidence="1">
    <location>
        <begin position="300"/>
        <end position="343"/>
    </location>
</feature>
<protein>
    <submittedName>
        <fullName evidence="3">Uncharacterized protein</fullName>
    </submittedName>
</protein>
<organism evidence="3 4">
    <name type="scientific">Kwoniella heveanensis BCC8398</name>
    <dbReference type="NCBI Taxonomy" id="1296120"/>
    <lineage>
        <taxon>Eukaryota</taxon>
        <taxon>Fungi</taxon>
        <taxon>Dikarya</taxon>
        <taxon>Basidiomycota</taxon>
        <taxon>Agaricomycotina</taxon>
        <taxon>Tremellomycetes</taxon>
        <taxon>Tremellales</taxon>
        <taxon>Cryptococcaceae</taxon>
        <taxon>Kwoniella</taxon>
    </lineage>
</organism>
<accession>A0A1B9GMW0</accession>